<comment type="caution">
    <text evidence="3">The sequence shown here is derived from an EMBL/GenBank/DDBJ whole genome shotgun (WGS) entry which is preliminary data.</text>
</comment>
<dbReference type="Pfam" id="PF24883">
    <property type="entry name" value="NPHP3_N"/>
    <property type="match status" value="1"/>
</dbReference>
<evidence type="ECO:0000313" key="4">
    <source>
        <dbReference type="Proteomes" id="UP000663843"/>
    </source>
</evidence>
<evidence type="ECO:0000256" key="1">
    <source>
        <dbReference type="ARBA" id="ARBA00022737"/>
    </source>
</evidence>
<dbReference type="CDD" id="cd21037">
    <property type="entry name" value="MLKL_NTD"/>
    <property type="match status" value="1"/>
</dbReference>
<sequence length="271" mass="29867">MSYTRSPKPKKGFRGWIRETFGRSSSESHTSTPISPLFSLSRNSNSGPANNWASLRVALDGLGSASRVFPHLASAASILLDCFDGLETAARNRSDYEDLTRELTSLIQSLEAHTKTPGSPSMTKCISGIMMEIEQQAEEIGKRSAPGRFLFAQADEENVLRHYRRIQSLFRQLQTNLSMSTWSMTNAQLVKTLLKALKPVKQAAYDSTLSSTIGRRSCTEGTRINIMSDLNEWARGSKGPSIFWMNGMAGTGKTTIACTFSQVLEQGDRLA</sequence>
<protein>
    <recommendedName>
        <fullName evidence="2">Nephrocystin 3-like N-terminal domain-containing protein</fullName>
    </recommendedName>
</protein>
<dbReference type="InterPro" id="IPR056884">
    <property type="entry name" value="NPHP3-like_N"/>
</dbReference>
<feature type="non-terminal residue" evidence="3">
    <location>
        <position position="1"/>
    </location>
</feature>
<accession>A0A8H2WES4</accession>
<dbReference type="InterPro" id="IPR059179">
    <property type="entry name" value="MLKL-like_MCAfunc"/>
</dbReference>
<feature type="domain" description="Nephrocystin 3-like N-terminal" evidence="2">
    <location>
        <begin position="229"/>
        <end position="266"/>
    </location>
</feature>
<evidence type="ECO:0000313" key="3">
    <source>
        <dbReference type="EMBL" id="CAE6362321.1"/>
    </source>
</evidence>
<reference evidence="3" key="1">
    <citation type="submission" date="2021-01" db="EMBL/GenBank/DDBJ databases">
        <authorList>
            <person name="Kaushik A."/>
        </authorList>
    </citation>
    <scope>NUCLEOTIDE SEQUENCE</scope>
    <source>
        <strain evidence="3">AG2-2IIIB</strain>
    </source>
</reference>
<dbReference type="Proteomes" id="UP000663843">
    <property type="component" value="Unassembled WGS sequence"/>
</dbReference>
<organism evidence="3 4">
    <name type="scientific">Rhizoctonia solani</name>
    <dbReference type="NCBI Taxonomy" id="456999"/>
    <lineage>
        <taxon>Eukaryota</taxon>
        <taxon>Fungi</taxon>
        <taxon>Dikarya</taxon>
        <taxon>Basidiomycota</taxon>
        <taxon>Agaricomycotina</taxon>
        <taxon>Agaricomycetes</taxon>
        <taxon>Cantharellales</taxon>
        <taxon>Ceratobasidiaceae</taxon>
        <taxon>Rhizoctonia</taxon>
    </lineage>
</organism>
<dbReference type="EMBL" id="CAJMWT010000901">
    <property type="protein sequence ID" value="CAE6362321.1"/>
    <property type="molecule type" value="Genomic_DNA"/>
</dbReference>
<keyword evidence="1" id="KW-0677">Repeat</keyword>
<dbReference type="AlphaFoldDB" id="A0A8H2WES4"/>
<proteinExistence type="predicted"/>
<evidence type="ECO:0000259" key="2">
    <source>
        <dbReference type="Pfam" id="PF24883"/>
    </source>
</evidence>
<gene>
    <name evidence="3" type="ORF">RDB_LOCUS12883</name>
</gene>
<name>A0A8H2WES4_9AGAM</name>